<evidence type="ECO:0000256" key="1">
    <source>
        <dbReference type="ARBA" id="ARBA00004651"/>
    </source>
</evidence>
<proteinExistence type="inferred from homology"/>
<feature type="transmembrane region" description="Helical" evidence="7">
    <location>
        <begin position="229"/>
        <end position="249"/>
    </location>
</feature>
<feature type="transmembrane region" description="Helical" evidence="7">
    <location>
        <begin position="84"/>
        <end position="104"/>
    </location>
</feature>
<dbReference type="EMBL" id="QMFB01000013">
    <property type="protein sequence ID" value="RAV19289.1"/>
    <property type="molecule type" value="Genomic_DNA"/>
</dbReference>
<evidence type="ECO:0000256" key="7">
    <source>
        <dbReference type="RuleBase" id="RU363032"/>
    </source>
</evidence>
<dbReference type="GO" id="GO:0005886">
    <property type="term" value="C:plasma membrane"/>
    <property type="evidence" value="ECO:0007669"/>
    <property type="project" value="UniProtKB-SubCell"/>
</dbReference>
<feature type="domain" description="ABC transmembrane type-1" evidence="8">
    <location>
        <begin position="49"/>
        <end position="247"/>
    </location>
</feature>
<accession>A0A329MHB6</accession>
<keyword evidence="2 7" id="KW-0813">Transport</keyword>
<sequence>MVAPIIHLAAVSLSSSVYANAKLVYLWPKGFNLDVYKTILGMESLWRSMGVTITITVGGTLLYLFFTSTMAYGLSRPNAPARGLIMKFVLITFIFTSPLIPGYLVIRSLGLENTLWVLMLPGAINAFGVIIMRTFFQGLSSELFDAGKMDGCGEFRLYARIAMPLSMAVNATLALFQAVTLWNSYFSALIFIRSKDLYPLQILLRSLIIEDDSVLNKPSGDLLAATPEMMKAGIILFATLPILLVYPFLQKYFVKGALLGSVKE</sequence>
<dbReference type="PROSITE" id="PS50928">
    <property type="entry name" value="ABC_TM1"/>
    <property type="match status" value="1"/>
</dbReference>
<organism evidence="9 10">
    <name type="scientific">Paenibacillus contaminans</name>
    <dbReference type="NCBI Taxonomy" id="450362"/>
    <lineage>
        <taxon>Bacteria</taxon>
        <taxon>Bacillati</taxon>
        <taxon>Bacillota</taxon>
        <taxon>Bacilli</taxon>
        <taxon>Bacillales</taxon>
        <taxon>Paenibacillaceae</taxon>
        <taxon>Paenibacillus</taxon>
    </lineage>
</organism>
<evidence type="ECO:0000256" key="3">
    <source>
        <dbReference type="ARBA" id="ARBA00022475"/>
    </source>
</evidence>
<keyword evidence="10" id="KW-1185">Reference proteome</keyword>
<evidence type="ECO:0000256" key="2">
    <source>
        <dbReference type="ARBA" id="ARBA00022448"/>
    </source>
</evidence>
<dbReference type="InterPro" id="IPR000515">
    <property type="entry name" value="MetI-like"/>
</dbReference>
<dbReference type="OrthoDB" id="2665012at2"/>
<dbReference type="AlphaFoldDB" id="A0A329MHB6"/>
<dbReference type="Gene3D" id="1.10.3720.10">
    <property type="entry name" value="MetI-like"/>
    <property type="match status" value="1"/>
</dbReference>
<comment type="subcellular location">
    <subcellularLocation>
        <location evidence="1 7">Cell membrane</location>
        <topology evidence="1 7">Multi-pass membrane protein</topology>
    </subcellularLocation>
</comment>
<gene>
    <name evidence="9" type="ORF">DQG23_22210</name>
</gene>
<comment type="similarity">
    <text evidence="7">Belongs to the binding-protein-dependent transport system permease family.</text>
</comment>
<comment type="caution">
    <text evidence="9">The sequence shown here is derived from an EMBL/GenBank/DDBJ whole genome shotgun (WGS) entry which is preliminary data.</text>
</comment>
<evidence type="ECO:0000256" key="4">
    <source>
        <dbReference type="ARBA" id="ARBA00022692"/>
    </source>
</evidence>
<keyword evidence="3" id="KW-1003">Cell membrane</keyword>
<dbReference type="CDD" id="cd06261">
    <property type="entry name" value="TM_PBP2"/>
    <property type="match status" value="1"/>
</dbReference>
<evidence type="ECO:0000256" key="5">
    <source>
        <dbReference type="ARBA" id="ARBA00022989"/>
    </source>
</evidence>
<feature type="transmembrane region" description="Helical" evidence="7">
    <location>
        <begin position="116"/>
        <end position="136"/>
    </location>
</feature>
<dbReference type="PANTHER" id="PTHR43744">
    <property type="entry name" value="ABC TRANSPORTER PERMEASE PROTEIN MG189-RELATED-RELATED"/>
    <property type="match status" value="1"/>
</dbReference>
<feature type="transmembrane region" description="Helical" evidence="7">
    <location>
        <begin position="157"/>
        <end position="179"/>
    </location>
</feature>
<dbReference type="Proteomes" id="UP000250369">
    <property type="component" value="Unassembled WGS sequence"/>
</dbReference>
<feature type="transmembrane region" description="Helical" evidence="7">
    <location>
        <begin position="45"/>
        <end position="72"/>
    </location>
</feature>
<keyword evidence="6 7" id="KW-0472">Membrane</keyword>
<keyword evidence="4 7" id="KW-0812">Transmembrane</keyword>
<name>A0A329MHB6_9BACL</name>
<keyword evidence="5 7" id="KW-1133">Transmembrane helix</keyword>
<evidence type="ECO:0000313" key="9">
    <source>
        <dbReference type="EMBL" id="RAV19289.1"/>
    </source>
</evidence>
<evidence type="ECO:0000256" key="6">
    <source>
        <dbReference type="ARBA" id="ARBA00023136"/>
    </source>
</evidence>
<reference evidence="9 10" key="1">
    <citation type="journal article" date="2009" name="Int. J. Syst. Evol. Microbiol.">
        <title>Paenibacillus contaminans sp. nov., isolated from a contaminated laboratory plate.</title>
        <authorList>
            <person name="Chou J.H."/>
            <person name="Lee J.H."/>
            <person name="Lin M.C."/>
            <person name="Chang P.S."/>
            <person name="Arun A.B."/>
            <person name="Young C.C."/>
            <person name="Chen W.M."/>
        </authorList>
    </citation>
    <scope>NUCLEOTIDE SEQUENCE [LARGE SCALE GENOMIC DNA]</scope>
    <source>
        <strain evidence="9 10">CKOBP-6</strain>
    </source>
</reference>
<protein>
    <submittedName>
        <fullName evidence="9">Carbohydrate ABC transporter permease</fullName>
    </submittedName>
</protein>
<evidence type="ECO:0000259" key="8">
    <source>
        <dbReference type="PROSITE" id="PS50928"/>
    </source>
</evidence>
<dbReference type="InterPro" id="IPR035906">
    <property type="entry name" value="MetI-like_sf"/>
</dbReference>
<evidence type="ECO:0000313" key="10">
    <source>
        <dbReference type="Proteomes" id="UP000250369"/>
    </source>
</evidence>
<dbReference type="SUPFAM" id="SSF161098">
    <property type="entry name" value="MetI-like"/>
    <property type="match status" value="1"/>
</dbReference>
<dbReference type="PANTHER" id="PTHR43744:SF9">
    <property type="entry name" value="POLYGALACTURONAN_RHAMNOGALACTURONAN TRANSPORT SYSTEM PERMEASE PROTEIN YTCP"/>
    <property type="match status" value="1"/>
</dbReference>
<dbReference type="Pfam" id="PF00528">
    <property type="entry name" value="BPD_transp_1"/>
    <property type="match status" value="1"/>
</dbReference>
<dbReference type="GO" id="GO:0055085">
    <property type="term" value="P:transmembrane transport"/>
    <property type="evidence" value="ECO:0007669"/>
    <property type="project" value="InterPro"/>
</dbReference>